<feature type="binding site" evidence="7">
    <location>
        <begin position="307"/>
        <end position="309"/>
    </location>
    <ligand>
        <name>substrate</name>
    </ligand>
</feature>
<evidence type="ECO:0000256" key="1">
    <source>
        <dbReference type="ARBA" id="ARBA00010716"/>
    </source>
</evidence>
<name>A0LSC0_ACIC1</name>
<dbReference type="EMBL" id="CP000481">
    <property type="protein sequence ID" value="ABK52330.1"/>
    <property type="molecule type" value="Genomic_DNA"/>
</dbReference>
<evidence type="ECO:0000256" key="5">
    <source>
        <dbReference type="PIRNR" id="PIRNR038994"/>
    </source>
</evidence>
<feature type="domain" description="Amidohydrolase-related" evidence="9">
    <location>
        <begin position="50"/>
        <end position="378"/>
    </location>
</feature>
<dbReference type="InterPro" id="IPR011059">
    <property type="entry name" value="Metal-dep_hydrolase_composite"/>
</dbReference>
<protein>
    <submittedName>
        <fullName evidence="10">N-acetylglucosamine 6-phosphate deacetylase</fullName>
        <ecNumber evidence="10">3.5.1.25</ecNumber>
    </submittedName>
</protein>
<sequence length="385" mass="40270">MTIISAPRLLVGTRLTGPGAVVVEDGLIIEVIEGRPAPGRRHVALPDGVLSPGLIDLQINGCLGVDFAAATPAEWQAVCAALPAHGVTAFQPTIITGPIPQLVSAIRRFAEVRPKLDGAGAKPVGMHVEGPFISPERPGVHDPRHMCHPTPENLEPLLAEQSTITMITLAPELPEALPAIARLTAAGIRVAIGHSDALAHQVQQAVDAGARMVTHIFNAQRGISHREPGVAGQALVEPRLAVGLIADFHHVAPQICALVLTAAPGRVCLVTDAVAPAGMPPGTYTLGGRPIRLAPGDPLARNFDGTIAGAATFLDQHVRNLIGLGRPAEEVLRAATTTPADVLGRTDLGRLAPGVSADLVWWSDEFTPLQTWVNGQEVYRAPSVI</sequence>
<feature type="binding site" evidence="7">
    <location>
        <position position="250"/>
    </location>
    <ligand>
        <name>substrate</name>
    </ligand>
</feature>
<dbReference type="AlphaFoldDB" id="A0LSC0"/>
<accession>A0LSC0</accession>
<dbReference type="GO" id="GO:0008448">
    <property type="term" value="F:N-acetylglucosamine-6-phosphate deacetylase activity"/>
    <property type="evidence" value="ECO:0007669"/>
    <property type="project" value="UniProtKB-EC"/>
</dbReference>
<dbReference type="Pfam" id="PF01979">
    <property type="entry name" value="Amidohydro_1"/>
    <property type="match status" value="1"/>
</dbReference>
<comment type="cofactor">
    <cofactor evidence="8">
        <name>a divalent metal cation</name>
        <dbReference type="ChEBI" id="CHEBI:60240"/>
    </cofactor>
    <text evidence="8">Binds 1 divalent metal cation per subunit.</text>
</comment>
<dbReference type="FunCoup" id="A0LSC0">
    <property type="interactions" value="126"/>
</dbReference>
<evidence type="ECO:0000256" key="4">
    <source>
        <dbReference type="ARBA" id="ARBA00023277"/>
    </source>
</evidence>
<organism evidence="10 11">
    <name type="scientific">Acidothermus cellulolyticus (strain ATCC 43068 / DSM 8971 / 11B)</name>
    <dbReference type="NCBI Taxonomy" id="351607"/>
    <lineage>
        <taxon>Bacteria</taxon>
        <taxon>Bacillati</taxon>
        <taxon>Actinomycetota</taxon>
        <taxon>Actinomycetes</taxon>
        <taxon>Acidothermales</taxon>
        <taxon>Acidothermaceae</taxon>
        <taxon>Acidothermus</taxon>
    </lineage>
</organism>
<keyword evidence="2 8" id="KW-0479">Metal-binding</keyword>
<evidence type="ECO:0000256" key="6">
    <source>
        <dbReference type="PIRSR" id="PIRSR038994-1"/>
    </source>
</evidence>
<gene>
    <name evidence="10" type="ordered locus">Acel_0557</name>
</gene>
<keyword evidence="4 5" id="KW-0119">Carbohydrate metabolism</keyword>
<dbReference type="GO" id="GO:0006046">
    <property type="term" value="P:N-acetylglucosamine catabolic process"/>
    <property type="evidence" value="ECO:0007669"/>
    <property type="project" value="TreeGrafter"/>
</dbReference>
<evidence type="ECO:0000256" key="7">
    <source>
        <dbReference type="PIRSR" id="PIRSR038994-2"/>
    </source>
</evidence>
<dbReference type="KEGG" id="ace:Acel_0557"/>
<dbReference type="GO" id="GO:0046872">
    <property type="term" value="F:metal ion binding"/>
    <property type="evidence" value="ECO:0007669"/>
    <property type="project" value="UniProtKB-KW"/>
</dbReference>
<evidence type="ECO:0000256" key="8">
    <source>
        <dbReference type="PIRSR" id="PIRSR038994-3"/>
    </source>
</evidence>
<evidence type="ECO:0000313" key="10">
    <source>
        <dbReference type="EMBL" id="ABK52330.1"/>
    </source>
</evidence>
<evidence type="ECO:0000313" key="11">
    <source>
        <dbReference type="Proteomes" id="UP000008221"/>
    </source>
</evidence>
<dbReference type="PANTHER" id="PTHR11113">
    <property type="entry name" value="N-ACETYLGLUCOSAMINE-6-PHOSPHATE DEACETYLASE"/>
    <property type="match status" value="1"/>
</dbReference>
<dbReference type="EC" id="3.5.1.25" evidence="10"/>
<dbReference type="InterPro" id="IPR003764">
    <property type="entry name" value="GlcNAc_6-P_deAcase"/>
</dbReference>
<reference evidence="10 11" key="1">
    <citation type="journal article" date="2009" name="Genome Res.">
        <title>Complete genome of the cellulolytic thermophile Acidothermus cellulolyticus 11B provides insights into its ecophysiological and evolutionary adaptations.</title>
        <authorList>
            <person name="Barabote R.D."/>
            <person name="Xie G."/>
            <person name="Leu D.H."/>
            <person name="Normand P."/>
            <person name="Necsulea A."/>
            <person name="Daubin V."/>
            <person name="Medigue C."/>
            <person name="Adney W.S."/>
            <person name="Xu X.C."/>
            <person name="Lapidus A."/>
            <person name="Parales R.E."/>
            <person name="Detter C."/>
            <person name="Pujic P."/>
            <person name="Bruce D."/>
            <person name="Lavire C."/>
            <person name="Challacombe J.F."/>
            <person name="Brettin T.S."/>
            <person name="Berry A.M."/>
        </authorList>
    </citation>
    <scope>NUCLEOTIDE SEQUENCE [LARGE SCALE GENOMIC DNA]</scope>
    <source>
        <strain evidence="11">ATCC 43068 / DSM 8971 / 11B</strain>
    </source>
</reference>
<dbReference type="SUPFAM" id="SSF51556">
    <property type="entry name" value="Metallo-dependent hydrolases"/>
    <property type="match status" value="1"/>
</dbReference>
<evidence type="ECO:0000256" key="2">
    <source>
        <dbReference type="ARBA" id="ARBA00022723"/>
    </source>
</evidence>
<feature type="binding site" evidence="7">
    <location>
        <position position="226"/>
    </location>
    <ligand>
        <name>substrate</name>
    </ligand>
</feature>
<dbReference type="InterPro" id="IPR032466">
    <property type="entry name" value="Metal_Hydrolase"/>
</dbReference>
<dbReference type="InterPro" id="IPR006680">
    <property type="entry name" value="Amidohydro-rel"/>
</dbReference>
<dbReference type="SUPFAM" id="SSF51338">
    <property type="entry name" value="Composite domain of metallo-dependent hydrolases"/>
    <property type="match status" value="1"/>
</dbReference>
<dbReference type="STRING" id="351607.Acel_0557"/>
<dbReference type="PANTHER" id="PTHR11113:SF14">
    <property type="entry name" value="N-ACETYLGLUCOSAMINE-6-PHOSPHATE DEACETYLASE"/>
    <property type="match status" value="1"/>
</dbReference>
<feature type="binding site" evidence="8">
    <location>
        <position position="129"/>
    </location>
    <ligand>
        <name>Zn(2+)</name>
        <dbReference type="ChEBI" id="CHEBI:29105"/>
    </ligand>
</feature>
<dbReference type="Gene3D" id="2.30.40.10">
    <property type="entry name" value="Urease, subunit C, domain 1"/>
    <property type="match status" value="1"/>
</dbReference>
<feature type="binding site" evidence="7">
    <location>
        <begin position="218"/>
        <end position="219"/>
    </location>
    <ligand>
        <name>substrate</name>
    </ligand>
</feature>
<keyword evidence="11" id="KW-1185">Reference proteome</keyword>
<dbReference type="NCBIfam" id="TIGR00221">
    <property type="entry name" value="nagA"/>
    <property type="match status" value="1"/>
</dbReference>
<comment type="similarity">
    <text evidence="1 5">Belongs to the metallo-dependent hydrolases superfamily. NagA family.</text>
</comment>
<evidence type="ECO:0000259" key="9">
    <source>
        <dbReference type="Pfam" id="PF01979"/>
    </source>
</evidence>
<dbReference type="InParanoid" id="A0LSC0"/>
<feature type="binding site" evidence="8">
    <location>
        <position position="194"/>
    </location>
    <ligand>
        <name>Zn(2+)</name>
        <dbReference type="ChEBI" id="CHEBI:29105"/>
    </ligand>
</feature>
<dbReference type="Gene3D" id="3.20.20.140">
    <property type="entry name" value="Metal-dependent hydrolases"/>
    <property type="match status" value="1"/>
</dbReference>
<feature type="binding site" evidence="8">
    <location>
        <position position="215"/>
    </location>
    <ligand>
        <name>Zn(2+)</name>
        <dbReference type="ChEBI" id="CHEBI:29105"/>
    </ligand>
</feature>
<dbReference type="PIRSF" id="PIRSF038994">
    <property type="entry name" value="NagA"/>
    <property type="match status" value="1"/>
</dbReference>
<keyword evidence="3 5" id="KW-0378">Hydrolase</keyword>
<feature type="binding site" evidence="7">
    <location>
        <position position="140"/>
    </location>
    <ligand>
        <name>substrate</name>
    </ligand>
</feature>
<dbReference type="HOGENOM" id="CLU_032482_1_2_11"/>
<dbReference type="eggNOG" id="COG1820">
    <property type="taxonomic scope" value="Bacteria"/>
</dbReference>
<evidence type="ECO:0000256" key="3">
    <source>
        <dbReference type="ARBA" id="ARBA00022801"/>
    </source>
</evidence>
<dbReference type="Proteomes" id="UP000008221">
    <property type="component" value="Chromosome"/>
</dbReference>
<proteinExistence type="inferred from homology"/>
<feature type="active site" description="Proton donor/acceptor" evidence="6">
    <location>
        <position position="272"/>
    </location>
</feature>